<reference evidence="1" key="1">
    <citation type="journal article" date="2020" name="Stud. Mycol.">
        <title>101 Dothideomycetes genomes: a test case for predicting lifestyles and emergence of pathogens.</title>
        <authorList>
            <person name="Haridas S."/>
            <person name="Albert R."/>
            <person name="Binder M."/>
            <person name="Bloem J."/>
            <person name="Labutti K."/>
            <person name="Salamov A."/>
            <person name="Andreopoulos B."/>
            <person name="Baker S."/>
            <person name="Barry K."/>
            <person name="Bills G."/>
            <person name="Bluhm B."/>
            <person name="Cannon C."/>
            <person name="Castanera R."/>
            <person name="Culley D."/>
            <person name="Daum C."/>
            <person name="Ezra D."/>
            <person name="Gonzalez J."/>
            <person name="Henrissat B."/>
            <person name="Kuo A."/>
            <person name="Liang C."/>
            <person name="Lipzen A."/>
            <person name="Lutzoni F."/>
            <person name="Magnuson J."/>
            <person name="Mondo S."/>
            <person name="Nolan M."/>
            <person name="Ohm R."/>
            <person name="Pangilinan J."/>
            <person name="Park H.-J."/>
            <person name="Ramirez L."/>
            <person name="Alfaro M."/>
            <person name="Sun H."/>
            <person name="Tritt A."/>
            <person name="Yoshinaga Y."/>
            <person name="Zwiers L.-H."/>
            <person name="Turgeon B."/>
            <person name="Goodwin S."/>
            <person name="Spatafora J."/>
            <person name="Crous P."/>
            <person name="Grigoriev I."/>
        </authorList>
    </citation>
    <scope>NUCLEOTIDE SEQUENCE</scope>
    <source>
        <strain evidence="1">CBS 115976</strain>
    </source>
</reference>
<organism evidence="1 2">
    <name type="scientific">Microthyrium microscopicum</name>
    <dbReference type="NCBI Taxonomy" id="703497"/>
    <lineage>
        <taxon>Eukaryota</taxon>
        <taxon>Fungi</taxon>
        <taxon>Dikarya</taxon>
        <taxon>Ascomycota</taxon>
        <taxon>Pezizomycotina</taxon>
        <taxon>Dothideomycetes</taxon>
        <taxon>Dothideomycetes incertae sedis</taxon>
        <taxon>Microthyriales</taxon>
        <taxon>Microthyriaceae</taxon>
        <taxon>Microthyrium</taxon>
    </lineage>
</organism>
<proteinExistence type="predicted"/>
<dbReference type="InterPro" id="IPR036866">
    <property type="entry name" value="RibonucZ/Hydroxyglut_hydro"/>
</dbReference>
<evidence type="ECO:0000313" key="1">
    <source>
        <dbReference type="EMBL" id="KAF2664953.1"/>
    </source>
</evidence>
<dbReference type="Gene3D" id="3.60.15.10">
    <property type="entry name" value="Ribonuclease Z/Hydroxyacylglutathione hydrolase-like"/>
    <property type="match status" value="1"/>
</dbReference>
<dbReference type="SUPFAM" id="SSF56281">
    <property type="entry name" value="Metallo-hydrolase/oxidoreductase"/>
    <property type="match status" value="1"/>
</dbReference>
<protein>
    <recommendedName>
        <fullName evidence="3">Metallo-hydrolase/oxidoreductase</fullName>
    </recommendedName>
</protein>
<dbReference type="AlphaFoldDB" id="A0A6A6U116"/>
<dbReference type="Proteomes" id="UP000799302">
    <property type="component" value="Unassembled WGS sequence"/>
</dbReference>
<keyword evidence="2" id="KW-1185">Reference proteome</keyword>
<accession>A0A6A6U116</accession>
<evidence type="ECO:0000313" key="2">
    <source>
        <dbReference type="Proteomes" id="UP000799302"/>
    </source>
</evidence>
<dbReference type="PANTHER" id="PTHR36142">
    <property type="entry name" value="METALLO-HYDROLASE/OXIDOREDUCTASE SUPERFAMILY PROTEIN"/>
    <property type="match status" value="1"/>
</dbReference>
<dbReference type="OrthoDB" id="332863at2759"/>
<sequence>MPLTVEALNNDTTFLLTFTPQEWTETPPLEAITVLLDPWIVGAAQVLSPSFSWQIRPTPANITSLRDLPEPDIVLVSQDNPDHCHQESLTTLPATTSAKILAPLNAAHRIASWQHFTNPNTLKTMGPWKPNDDVFNFRFRKFIPAPFVGADPQAAGTLTISLLVEAGDYMGLHNAYSLVYTPGTASSTQPPMTVVFAPHGINCSTLVNWFSTQKAERLSLIFHPFNQVTGPWYTGNSAFIRGARKGIKAARSVSAALWIGAHDEQKELKGVATKGIDTKIVTIDEVRSMVGEGERGKDQDDMTVLKLGVGDKCVVKMM</sequence>
<name>A0A6A6U116_9PEZI</name>
<evidence type="ECO:0008006" key="3">
    <source>
        <dbReference type="Google" id="ProtNLM"/>
    </source>
</evidence>
<gene>
    <name evidence="1" type="ORF">BT63DRAFT_81032</name>
</gene>
<dbReference type="EMBL" id="MU004241">
    <property type="protein sequence ID" value="KAF2664953.1"/>
    <property type="molecule type" value="Genomic_DNA"/>
</dbReference>
<dbReference type="PANTHER" id="PTHR36142:SF5">
    <property type="entry name" value="METALLO-BETA-LACTAMASE DOMAIN-CONTAINING PROTEIN"/>
    <property type="match status" value="1"/>
</dbReference>